<dbReference type="Pfam" id="PF00010">
    <property type="entry name" value="HLH"/>
    <property type="match status" value="1"/>
</dbReference>
<evidence type="ECO:0000313" key="8">
    <source>
        <dbReference type="EMBL" id="KAF4402230.1"/>
    </source>
</evidence>
<feature type="region of interest" description="Disordered" evidence="6">
    <location>
        <begin position="147"/>
        <end position="169"/>
    </location>
</feature>
<evidence type="ECO:0000256" key="6">
    <source>
        <dbReference type="SAM" id="MobiDB-lite"/>
    </source>
</evidence>
<keyword evidence="9" id="KW-1185">Reference proteome</keyword>
<comment type="subcellular location">
    <subcellularLocation>
        <location evidence="1">Nucleus</location>
    </subcellularLocation>
</comment>
<sequence>MALETELFQQDPFGYIMSSGLNKDFHAAMIGGGSSSGGGSGSGGGPWNYGYFFQENDINIHPNDLTNDNRFVGHGFNNNLLMDLEYCITSPSSMELHNNNNNNNNHTQPINFPPQTQPPIISPETILVVRPLLMEDGHLAATCFLRPPKQLKQPPPSGENDANKEEVENQRMTHIAVERNRRKQMNDYLAVLRSMMPSSYVQRGDQASIVGGAINFVKELEQLLQFLEAQKRSSTSSTTTTKKESSPSDSSDSDHSSNNNSDLFSDFFIFPQYSTCSSSSNNNNNNNKVNINDHHQTKSTAEKRSAVADVEVTMVESHANIKVLQKSHHNQLLKMVVGLQLLRLVVLHLNVTTVDNMVLYSFSVKVEDDSQLSTVNEIAASVFEVVGRIQEENCLLS</sequence>
<accession>A0A7J6I6E9</accession>
<organism evidence="8 9">
    <name type="scientific">Cannabis sativa</name>
    <name type="common">Hemp</name>
    <name type="synonym">Marijuana</name>
    <dbReference type="NCBI Taxonomy" id="3483"/>
    <lineage>
        <taxon>Eukaryota</taxon>
        <taxon>Viridiplantae</taxon>
        <taxon>Streptophyta</taxon>
        <taxon>Embryophyta</taxon>
        <taxon>Tracheophyta</taxon>
        <taxon>Spermatophyta</taxon>
        <taxon>Magnoliopsida</taxon>
        <taxon>eudicotyledons</taxon>
        <taxon>Gunneridae</taxon>
        <taxon>Pentapetalae</taxon>
        <taxon>rosids</taxon>
        <taxon>fabids</taxon>
        <taxon>Rosales</taxon>
        <taxon>Cannabaceae</taxon>
        <taxon>Cannabis</taxon>
    </lineage>
</organism>
<comment type="caution">
    <text evidence="8">The sequence shown here is derived from an EMBL/GenBank/DDBJ whole genome shotgun (WGS) entry which is preliminary data.</text>
</comment>
<keyword evidence="3" id="KW-0238">DNA-binding</keyword>
<feature type="domain" description="BHLH" evidence="7">
    <location>
        <begin position="169"/>
        <end position="220"/>
    </location>
</feature>
<dbReference type="InterPro" id="IPR011598">
    <property type="entry name" value="bHLH_dom"/>
</dbReference>
<feature type="compositionally biased region" description="Basic and acidic residues" evidence="6">
    <location>
        <begin position="291"/>
        <end position="303"/>
    </location>
</feature>
<dbReference type="PANTHER" id="PTHR46684">
    <property type="entry name" value="TRANSCRIPTION FACTOR FAMA"/>
    <property type="match status" value="1"/>
</dbReference>
<gene>
    <name evidence="8" type="ORF">G4B88_017742</name>
</gene>
<dbReference type="GO" id="GO:0005634">
    <property type="term" value="C:nucleus"/>
    <property type="evidence" value="ECO:0007669"/>
    <property type="project" value="UniProtKB-SubCell"/>
</dbReference>
<dbReference type="InterPro" id="IPR036638">
    <property type="entry name" value="HLH_DNA-bd_sf"/>
</dbReference>
<dbReference type="SMART" id="SM00353">
    <property type="entry name" value="HLH"/>
    <property type="match status" value="1"/>
</dbReference>
<evidence type="ECO:0000313" key="9">
    <source>
        <dbReference type="Proteomes" id="UP000583929"/>
    </source>
</evidence>
<evidence type="ECO:0000256" key="4">
    <source>
        <dbReference type="ARBA" id="ARBA00023163"/>
    </source>
</evidence>
<name>A0A7J6I6E9_CANSA</name>
<evidence type="ECO:0000256" key="2">
    <source>
        <dbReference type="ARBA" id="ARBA00023015"/>
    </source>
</evidence>
<dbReference type="GO" id="GO:0045893">
    <property type="term" value="P:positive regulation of DNA-templated transcription"/>
    <property type="evidence" value="ECO:0007669"/>
    <property type="project" value="TreeGrafter"/>
</dbReference>
<evidence type="ECO:0000256" key="1">
    <source>
        <dbReference type="ARBA" id="ARBA00004123"/>
    </source>
</evidence>
<dbReference type="PANTHER" id="PTHR46684:SF16">
    <property type="entry name" value="TRANSCRIPTION FACTOR BHLH67-LIKE ISOFORM X2"/>
    <property type="match status" value="1"/>
</dbReference>
<dbReference type="PROSITE" id="PS50888">
    <property type="entry name" value="BHLH"/>
    <property type="match status" value="1"/>
</dbReference>
<dbReference type="Gene3D" id="4.10.280.10">
    <property type="entry name" value="Helix-loop-helix DNA-binding domain"/>
    <property type="match status" value="1"/>
</dbReference>
<reference evidence="8 9" key="1">
    <citation type="journal article" date="2020" name="bioRxiv">
        <title>Sequence and annotation of 42 cannabis genomes reveals extensive copy number variation in cannabinoid synthesis and pathogen resistance genes.</title>
        <authorList>
            <person name="Mckernan K.J."/>
            <person name="Helbert Y."/>
            <person name="Kane L.T."/>
            <person name="Ebling H."/>
            <person name="Zhang L."/>
            <person name="Liu B."/>
            <person name="Eaton Z."/>
            <person name="Mclaughlin S."/>
            <person name="Kingan S."/>
            <person name="Baybayan P."/>
            <person name="Concepcion G."/>
            <person name="Jordan M."/>
            <person name="Riva A."/>
            <person name="Barbazuk W."/>
            <person name="Harkins T."/>
        </authorList>
    </citation>
    <scope>NUCLEOTIDE SEQUENCE [LARGE SCALE GENOMIC DNA]</scope>
    <source>
        <strain evidence="9">cv. Jamaican Lion 4</strain>
        <tissue evidence="8">Leaf</tissue>
    </source>
</reference>
<evidence type="ECO:0000259" key="7">
    <source>
        <dbReference type="PROSITE" id="PS50888"/>
    </source>
</evidence>
<dbReference type="SUPFAM" id="SSF47459">
    <property type="entry name" value="HLH, helix-loop-helix DNA-binding domain"/>
    <property type="match status" value="1"/>
</dbReference>
<feature type="region of interest" description="Disordered" evidence="6">
    <location>
        <begin position="279"/>
        <end position="303"/>
    </location>
</feature>
<proteinExistence type="predicted"/>
<dbReference type="GO" id="GO:0003700">
    <property type="term" value="F:DNA-binding transcription factor activity"/>
    <property type="evidence" value="ECO:0007669"/>
    <property type="project" value="InterPro"/>
</dbReference>
<dbReference type="AlphaFoldDB" id="A0A7J6I6E9"/>
<dbReference type="Proteomes" id="UP000583929">
    <property type="component" value="Unassembled WGS sequence"/>
</dbReference>
<keyword evidence="5" id="KW-0539">Nucleus</keyword>
<dbReference type="GO" id="GO:0003677">
    <property type="term" value="F:DNA binding"/>
    <property type="evidence" value="ECO:0007669"/>
    <property type="project" value="UniProtKB-KW"/>
</dbReference>
<protein>
    <recommendedName>
        <fullName evidence="7">BHLH domain-containing protein</fullName>
    </recommendedName>
</protein>
<dbReference type="GO" id="GO:0046983">
    <property type="term" value="F:protein dimerization activity"/>
    <property type="evidence" value="ECO:0007669"/>
    <property type="project" value="InterPro"/>
</dbReference>
<feature type="compositionally biased region" description="Low complexity" evidence="6">
    <location>
        <begin position="230"/>
        <end position="240"/>
    </location>
</feature>
<feature type="region of interest" description="Disordered" evidence="6">
    <location>
        <begin position="230"/>
        <end position="258"/>
    </location>
</feature>
<keyword evidence="4" id="KW-0804">Transcription</keyword>
<evidence type="ECO:0000256" key="5">
    <source>
        <dbReference type="ARBA" id="ARBA00023242"/>
    </source>
</evidence>
<dbReference type="GO" id="GO:0010052">
    <property type="term" value="P:guard cell differentiation"/>
    <property type="evidence" value="ECO:0007669"/>
    <property type="project" value="InterPro"/>
</dbReference>
<dbReference type="EMBL" id="JAATIQ010000009">
    <property type="protein sequence ID" value="KAF4402230.1"/>
    <property type="molecule type" value="Genomic_DNA"/>
</dbReference>
<keyword evidence="2" id="KW-0805">Transcription regulation</keyword>
<dbReference type="InterPro" id="IPR044283">
    <property type="entry name" value="FAMA/SPEECHLESS/MUTE-like"/>
</dbReference>
<evidence type="ECO:0000256" key="3">
    <source>
        <dbReference type="ARBA" id="ARBA00023125"/>
    </source>
</evidence>
<dbReference type="CDD" id="cd11448">
    <property type="entry name" value="bHLH_AtFAMA_like"/>
    <property type="match status" value="1"/>
</dbReference>